<dbReference type="NCBIfam" id="TIGR00177">
    <property type="entry name" value="molyb_syn"/>
    <property type="match status" value="1"/>
</dbReference>
<evidence type="ECO:0000313" key="5">
    <source>
        <dbReference type="Proteomes" id="UP000177230"/>
    </source>
</evidence>
<accession>A0A1F5REX2</accession>
<organism evidence="4 5">
    <name type="scientific">Candidatus Edwardsbacteria bacterium GWF2_54_11</name>
    <dbReference type="NCBI Taxonomy" id="1817851"/>
    <lineage>
        <taxon>Bacteria</taxon>
        <taxon>Candidatus Edwardsiibacteriota</taxon>
    </lineage>
</organism>
<dbReference type="PANTHER" id="PTHR43764:SF1">
    <property type="entry name" value="MOLYBDOPTERIN MOLYBDOTRANSFERASE"/>
    <property type="match status" value="1"/>
</dbReference>
<keyword evidence="2" id="KW-0501">Molybdenum cofactor biosynthesis</keyword>
<proteinExistence type="predicted"/>
<sequence length="175" mass="18367">MAKIKIAIITVSDKGAAGQREDLSGPAIKEMLSGLDAEIVAAEIIPDERILIAERLIHHADKACCDLILTTGGTGFSPRDVTPEATLEVIDRPVPGIPEAMRAASLGKTPMAMISRAAAGIRGRTLIINLPGSVKAVRENLEVILPVLPHAIEILRGAGGECGNQSNGKKRGILK</sequence>
<dbReference type="InterPro" id="IPR051920">
    <property type="entry name" value="MPT_Adenylyltrnsfr/MoaC-Rel"/>
</dbReference>
<comment type="pathway">
    <text evidence="1">Cofactor biosynthesis; molybdopterin biosynthesis.</text>
</comment>
<protein>
    <submittedName>
        <fullName evidence="4">Molybdenum cofactor biosynthesis protein</fullName>
    </submittedName>
</protein>
<comment type="caution">
    <text evidence="4">The sequence shown here is derived from an EMBL/GenBank/DDBJ whole genome shotgun (WGS) entry which is preliminary data.</text>
</comment>
<dbReference type="InterPro" id="IPR036425">
    <property type="entry name" value="MoaB/Mog-like_dom_sf"/>
</dbReference>
<evidence type="ECO:0000256" key="1">
    <source>
        <dbReference type="ARBA" id="ARBA00005046"/>
    </source>
</evidence>
<evidence type="ECO:0000259" key="3">
    <source>
        <dbReference type="SMART" id="SM00852"/>
    </source>
</evidence>
<dbReference type="UniPathway" id="UPA00344"/>
<dbReference type="PROSITE" id="PS01078">
    <property type="entry name" value="MOCF_BIOSYNTHESIS_1"/>
    <property type="match status" value="1"/>
</dbReference>
<dbReference type="InterPro" id="IPR008284">
    <property type="entry name" value="MoCF_biosynth_CS"/>
</dbReference>
<evidence type="ECO:0000313" key="4">
    <source>
        <dbReference type="EMBL" id="OGF12952.1"/>
    </source>
</evidence>
<name>A0A1F5REX2_9BACT</name>
<dbReference type="Pfam" id="PF00994">
    <property type="entry name" value="MoCF_biosynth"/>
    <property type="match status" value="1"/>
</dbReference>
<feature type="domain" description="MoaB/Mog" evidence="3">
    <location>
        <begin position="7"/>
        <end position="151"/>
    </location>
</feature>
<dbReference type="SMART" id="SM00852">
    <property type="entry name" value="MoCF_biosynth"/>
    <property type="match status" value="1"/>
</dbReference>
<dbReference type="InterPro" id="IPR001453">
    <property type="entry name" value="MoaB/Mog_dom"/>
</dbReference>
<dbReference type="AlphaFoldDB" id="A0A1F5REX2"/>
<dbReference type="GO" id="GO:0006777">
    <property type="term" value="P:Mo-molybdopterin cofactor biosynthetic process"/>
    <property type="evidence" value="ECO:0007669"/>
    <property type="project" value="UniProtKB-KW"/>
</dbReference>
<dbReference type="Gene3D" id="3.40.980.10">
    <property type="entry name" value="MoaB/Mog-like domain"/>
    <property type="match status" value="1"/>
</dbReference>
<dbReference type="EMBL" id="MFFM01000028">
    <property type="protein sequence ID" value="OGF12952.1"/>
    <property type="molecule type" value="Genomic_DNA"/>
</dbReference>
<dbReference type="CDD" id="cd00886">
    <property type="entry name" value="MogA_MoaB"/>
    <property type="match status" value="1"/>
</dbReference>
<evidence type="ECO:0000256" key="2">
    <source>
        <dbReference type="ARBA" id="ARBA00023150"/>
    </source>
</evidence>
<dbReference type="PANTHER" id="PTHR43764">
    <property type="entry name" value="MOLYBDENUM COFACTOR BIOSYNTHESIS"/>
    <property type="match status" value="1"/>
</dbReference>
<dbReference type="Proteomes" id="UP000177230">
    <property type="component" value="Unassembled WGS sequence"/>
</dbReference>
<dbReference type="SUPFAM" id="SSF53218">
    <property type="entry name" value="Molybdenum cofactor biosynthesis proteins"/>
    <property type="match status" value="1"/>
</dbReference>
<gene>
    <name evidence="4" type="ORF">A2024_12065</name>
</gene>
<reference evidence="4 5" key="1">
    <citation type="journal article" date="2016" name="Nat. Commun.">
        <title>Thousands of microbial genomes shed light on interconnected biogeochemical processes in an aquifer system.</title>
        <authorList>
            <person name="Anantharaman K."/>
            <person name="Brown C.T."/>
            <person name="Hug L.A."/>
            <person name="Sharon I."/>
            <person name="Castelle C.J."/>
            <person name="Probst A.J."/>
            <person name="Thomas B.C."/>
            <person name="Singh A."/>
            <person name="Wilkins M.J."/>
            <person name="Karaoz U."/>
            <person name="Brodie E.L."/>
            <person name="Williams K.H."/>
            <person name="Hubbard S.S."/>
            <person name="Banfield J.F."/>
        </authorList>
    </citation>
    <scope>NUCLEOTIDE SEQUENCE [LARGE SCALE GENOMIC DNA]</scope>
</reference>